<sequence>MPYPGRGHINPMMNICKLLAFKLADTIKITFIVTEEWLGFIGSEPRPPQIQLRSIPNVIPSELVRGSDHSGFLEAVFTKMEAPFQQVLDQLESPVTVIIADTMLPWAVSVGNRRNIPLVSLWTMSPSVFSLFYHFDLLTQNRHFFADVSAERGDELIDYIPGISPTRVADMATVLGESRRQVEGRIMEAFTLVRKAQCLLIASFHELEAQVTESLMAILPFPVYHVGPCIPHYTNETDHNPIIRSSATAANGNINYNMDYYFKWLDSQPKSSVLYVSFGSFLSFSRDQMDEISAGLRESGVRYLLVSRGDHISAGTTVPDDDHDEMSMSNSLVVPWCDQLRVLCHSSVGGFWTHCGWNSTVEGVFAGVPMLTFPVGLDQFPNRKLIVDDWKVGMKVKNKEQFKSERWIKKEEVVMIVKRFMDLDGDDECKEMRRRAVELKESCRRALAKGGSSQTNLNAFIRDILKCHV</sequence>
<dbReference type="Pfam" id="PF00201">
    <property type="entry name" value="UDPGT"/>
    <property type="match status" value="1"/>
</dbReference>
<dbReference type="InParanoid" id="A0A200PX58"/>
<dbReference type="CDD" id="cd03784">
    <property type="entry name" value="GT1_Gtf-like"/>
    <property type="match status" value="1"/>
</dbReference>
<dbReference type="Proteomes" id="UP000195402">
    <property type="component" value="Unassembled WGS sequence"/>
</dbReference>
<dbReference type="OMA" id="IPGHACL"/>
<keyword evidence="4" id="KW-1185">Reference proteome</keyword>
<dbReference type="PANTHER" id="PTHR11926:SF1395">
    <property type="entry name" value="GLYCOSYLTRANSFERASE"/>
    <property type="match status" value="1"/>
</dbReference>
<reference evidence="3 4" key="1">
    <citation type="journal article" date="2017" name="Mol. Plant">
        <title>The Genome of Medicinal Plant Macleaya cordata Provides New Insights into Benzylisoquinoline Alkaloids Metabolism.</title>
        <authorList>
            <person name="Liu X."/>
            <person name="Liu Y."/>
            <person name="Huang P."/>
            <person name="Ma Y."/>
            <person name="Qing Z."/>
            <person name="Tang Q."/>
            <person name="Cao H."/>
            <person name="Cheng P."/>
            <person name="Zheng Y."/>
            <person name="Yuan Z."/>
            <person name="Zhou Y."/>
            <person name="Liu J."/>
            <person name="Tang Z."/>
            <person name="Zhuo Y."/>
            <person name="Zhang Y."/>
            <person name="Yu L."/>
            <person name="Huang J."/>
            <person name="Yang P."/>
            <person name="Peng Q."/>
            <person name="Zhang J."/>
            <person name="Jiang W."/>
            <person name="Zhang Z."/>
            <person name="Lin K."/>
            <person name="Ro D.K."/>
            <person name="Chen X."/>
            <person name="Xiong X."/>
            <person name="Shang Y."/>
            <person name="Huang S."/>
            <person name="Zeng J."/>
        </authorList>
    </citation>
    <scope>NUCLEOTIDE SEQUENCE [LARGE SCALE GENOMIC DNA]</scope>
    <source>
        <strain evidence="4">cv. BLH2017</strain>
        <tissue evidence="3">Root</tissue>
    </source>
</reference>
<dbReference type="SUPFAM" id="SSF53756">
    <property type="entry name" value="UDP-Glycosyltransferase/glycogen phosphorylase"/>
    <property type="match status" value="1"/>
</dbReference>
<accession>A0A200PX58</accession>
<evidence type="ECO:0000256" key="1">
    <source>
        <dbReference type="ARBA" id="ARBA00009995"/>
    </source>
</evidence>
<name>A0A200PX58_MACCD</name>
<keyword evidence="2 3" id="KW-0808">Transferase</keyword>
<comment type="caution">
    <text evidence="3">The sequence shown here is derived from an EMBL/GenBank/DDBJ whole genome shotgun (WGS) entry which is preliminary data.</text>
</comment>
<evidence type="ECO:0000256" key="2">
    <source>
        <dbReference type="ARBA" id="ARBA00022679"/>
    </source>
</evidence>
<dbReference type="GO" id="GO:0080044">
    <property type="term" value="F:quercetin 7-O-glucosyltransferase activity"/>
    <property type="evidence" value="ECO:0007669"/>
    <property type="project" value="TreeGrafter"/>
</dbReference>
<organism evidence="3 4">
    <name type="scientific">Macleaya cordata</name>
    <name type="common">Five-seeded plume-poppy</name>
    <name type="synonym">Bocconia cordata</name>
    <dbReference type="NCBI Taxonomy" id="56857"/>
    <lineage>
        <taxon>Eukaryota</taxon>
        <taxon>Viridiplantae</taxon>
        <taxon>Streptophyta</taxon>
        <taxon>Embryophyta</taxon>
        <taxon>Tracheophyta</taxon>
        <taxon>Spermatophyta</taxon>
        <taxon>Magnoliopsida</taxon>
        <taxon>Ranunculales</taxon>
        <taxon>Papaveraceae</taxon>
        <taxon>Papaveroideae</taxon>
        <taxon>Macleaya</taxon>
    </lineage>
</organism>
<dbReference type="PANTHER" id="PTHR11926">
    <property type="entry name" value="GLUCOSYL/GLUCURONOSYL TRANSFERASES"/>
    <property type="match status" value="1"/>
</dbReference>
<dbReference type="GO" id="GO:0080043">
    <property type="term" value="F:quercetin 3-O-glucosyltransferase activity"/>
    <property type="evidence" value="ECO:0007669"/>
    <property type="project" value="TreeGrafter"/>
</dbReference>
<dbReference type="AlphaFoldDB" id="A0A200PX58"/>
<dbReference type="InterPro" id="IPR002213">
    <property type="entry name" value="UDP_glucos_trans"/>
</dbReference>
<gene>
    <name evidence="3" type="ORF">BVC80_9093g153</name>
</gene>
<proteinExistence type="inferred from homology"/>
<dbReference type="FunFam" id="3.40.50.2000:FF:000138">
    <property type="entry name" value="Glycosyltransferase"/>
    <property type="match status" value="1"/>
</dbReference>
<dbReference type="EMBL" id="MVGT01003948">
    <property type="protein sequence ID" value="OVA02797.1"/>
    <property type="molecule type" value="Genomic_DNA"/>
</dbReference>
<protein>
    <submittedName>
        <fullName evidence="3">UDP-glucuronosyl/UDP-glucosyltransferase</fullName>
    </submittedName>
</protein>
<dbReference type="FunCoup" id="A0A200PX58">
    <property type="interactions" value="70"/>
</dbReference>
<dbReference type="OrthoDB" id="5835829at2759"/>
<dbReference type="Gene3D" id="3.40.50.2000">
    <property type="entry name" value="Glycogen Phosphorylase B"/>
    <property type="match status" value="2"/>
</dbReference>
<comment type="similarity">
    <text evidence="1">Belongs to the UDP-glycosyltransferase family.</text>
</comment>
<evidence type="ECO:0000313" key="3">
    <source>
        <dbReference type="EMBL" id="OVA02797.1"/>
    </source>
</evidence>
<evidence type="ECO:0000313" key="4">
    <source>
        <dbReference type="Proteomes" id="UP000195402"/>
    </source>
</evidence>